<feature type="domain" description="C2H2-type" evidence="8">
    <location>
        <begin position="420"/>
        <end position="447"/>
    </location>
</feature>
<evidence type="ECO:0000313" key="10">
    <source>
        <dbReference type="Proteomes" id="UP000095192"/>
    </source>
</evidence>
<feature type="signal peptide" evidence="7">
    <location>
        <begin position="1"/>
        <end position="24"/>
    </location>
</feature>
<dbReference type="PANTHER" id="PTHR33692:SF1">
    <property type="entry name" value="RIBOSOME MATURATION FACTOR RIMM"/>
    <property type="match status" value="1"/>
</dbReference>
<evidence type="ECO:0000259" key="8">
    <source>
        <dbReference type="PROSITE" id="PS50157"/>
    </source>
</evidence>
<dbReference type="GO" id="GO:0043022">
    <property type="term" value="F:ribosome binding"/>
    <property type="evidence" value="ECO:0007669"/>
    <property type="project" value="InterPro"/>
</dbReference>
<name>A0A1D3D583_9EIME</name>
<feature type="region of interest" description="Disordered" evidence="6">
    <location>
        <begin position="82"/>
        <end position="101"/>
    </location>
</feature>
<dbReference type="Gene3D" id="2.40.30.60">
    <property type="entry name" value="RimM"/>
    <property type="match status" value="1"/>
</dbReference>
<keyword evidence="4" id="KW-0143">Chaperone</keyword>
<feature type="region of interest" description="Disordered" evidence="6">
    <location>
        <begin position="113"/>
        <end position="136"/>
    </location>
</feature>
<reference evidence="9 10" key="1">
    <citation type="journal article" date="2016" name="BMC Genomics">
        <title>Comparative genomics reveals Cyclospora cayetanensis possesses coccidia-like metabolism and invasion components but unique surface antigens.</title>
        <authorList>
            <person name="Liu S."/>
            <person name="Wang L."/>
            <person name="Zheng H."/>
            <person name="Xu Z."/>
            <person name="Roellig D.M."/>
            <person name="Li N."/>
            <person name="Frace M.A."/>
            <person name="Tang K."/>
            <person name="Arrowood M.J."/>
            <person name="Moss D.M."/>
            <person name="Zhang L."/>
            <person name="Feng Y."/>
            <person name="Xiao L."/>
        </authorList>
    </citation>
    <scope>NUCLEOTIDE SEQUENCE [LARGE SCALE GENOMIC DNA]</scope>
    <source>
        <strain evidence="9 10">CHN_HEN01</strain>
    </source>
</reference>
<dbReference type="EMBL" id="JROU02000667">
    <property type="protein sequence ID" value="OEH78608.1"/>
    <property type="molecule type" value="Genomic_DNA"/>
</dbReference>
<dbReference type="InterPro" id="IPR011961">
    <property type="entry name" value="RimM"/>
</dbReference>
<sequence length="633" mass="67486">MRFLVLPLPLILLLPLQLLPILHSCCSAFLLSRVPWTLETLPIRKCKPSSCCTENRFSGSPAAPACGAYWSLSFGKHTRKNARASRLDSGPPQAQANCTDNLPSLPSAILEEYPRSPHSKVGSAKQRPVRRSNSEEVADAVINATEADILRLLELRDPAEAAPTTAANTPTQADCKQQPAARAQGFARYEMAYQEKATCAEALRRHDSLPMSSESHWLCAGRVRGAHGLLGQLKIHPTTFAAEERFCTPSSRLFFRSCASNAPFISRTVENGKLLARPGKGPLALVKFHGIKDRTAASALTGCLIFVHPKQSLASLPPNSILAADLIGFEVTLLHDAARTRIGRVTDVVSKHDMGLREEAVGAADDCLQIEVFKDLPARRLLAESFLDPAPPQGPLLASALHALGSEVPPQEGEEAEVLFECEGCGLRFSDCAAAVCHERLCTSQPPSTGGDHRSEGGLDSEGGALQWLLQTAAASPETPQNLEGSESLLSPSGPVPDAAVRADGRRDPGAVAGLGAPGGLLAGPPPRELRTLEGPNGRAGARLGSRFLERLSLGDQVSWERGPRFFPRQREGALEAAERALDFACSSGAGQNYVEANWNDPEDVAAVCQLLGPPSDLRPALCNTDAQPSGQS</sequence>
<keyword evidence="5" id="KW-0479">Metal-binding</keyword>
<dbReference type="Proteomes" id="UP000095192">
    <property type="component" value="Unassembled WGS sequence"/>
</dbReference>
<dbReference type="SUPFAM" id="SSF50447">
    <property type="entry name" value="Translation proteins"/>
    <property type="match status" value="1"/>
</dbReference>
<dbReference type="PANTHER" id="PTHR33692">
    <property type="entry name" value="RIBOSOME MATURATION FACTOR RIMM"/>
    <property type="match status" value="1"/>
</dbReference>
<protein>
    <submittedName>
        <fullName evidence="9">16s rRNA processing protein</fullName>
    </submittedName>
</protein>
<keyword evidence="3" id="KW-0698">rRNA processing</keyword>
<dbReference type="InParanoid" id="A0A1D3D583"/>
<feature type="region of interest" description="Disordered" evidence="6">
    <location>
        <begin position="475"/>
        <end position="541"/>
    </location>
</feature>
<dbReference type="GO" id="GO:0008270">
    <property type="term" value="F:zinc ion binding"/>
    <property type="evidence" value="ECO:0007669"/>
    <property type="project" value="UniProtKB-KW"/>
</dbReference>
<dbReference type="PROSITE" id="PS50157">
    <property type="entry name" value="ZINC_FINGER_C2H2_2"/>
    <property type="match status" value="1"/>
</dbReference>
<dbReference type="InterPro" id="IPR013087">
    <property type="entry name" value="Znf_C2H2_type"/>
</dbReference>
<evidence type="ECO:0000256" key="1">
    <source>
        <dbReference type="ARBA" id="ARBA00022490"/>
    </source>
</evidence>
<evidence type="ECO:0000256" key="2">
    <source>
        <dbReference type="ARBA" id="ARBA00022517"/>
    </source>
</evidence>
<dbReference type="GO" id="GO:0006364">
    <property type="term" value="P:rRNA processing"/>
    <property type="evidence" value="ECO:0007669"/>
    <property type="project" value="UniProtKB-KW"/>
</dbReference>
<dbReference type="InterPro" id="IPR036976">
    <property type="entry name" value="RimM_N_sf"/>
</dbReference>
<keyword evidence="5" id="KW-0862">Zinc</keyword>
<dbReference type="AlphaFoldDB" id="A0A1D3D583"/>
<evidence type="ECO:0000256" key="7">
    <source>
        <dbReference type="SAM" id="SignalP"/>
    </source>
</evidence>
<accession>A0A1D3D583</accession>
<dbReference type="InterPro" id="IPR002676">
    <property type="entry name" value="RimM_N"/>
</dbReference>
<dbReference type="VEuPathDB" id="ToxoDB:LOC34620655"/>
<comment type="caution">
    <text evidence="9">The sequence shown here is derived from an EMBL/GenBank/DDBJ whole genome shotgun (WGS) entry which is preliminary data.</text>
</comment>
<keyword evidence="1" id="KW-0963">Cytoplasm</keyword>
<keyword evidence="10" id="KW-1185">Reference proteome</keyword>
<feature type="compositionally biased region" description="Low complexity" evidence="6">
    <location>
        <begin position="483"/>
        <end position="493"/>
    </location>
</feature>
<dbReference type="HAMAP" id="MF_00014">
    <property type="entry name" value="Ribosome_mat_RimM"/>
    <property type="match status" value="1"/>
</dbReference>
<evidence type="ECO:0000256" key="5">
    <source>
        <dbReference type="PROSITE-ProRule" id="PRU00042"/>
    </source>
</evidence>
<feature type="chain" id="PRO_5008914171" evidence="7">
    <location>
        <begin position="25"/>
        <end position="633"/>
    </location>
</feature>
<dbReference type="GO" id="GO:0005840">
    <property type="term" value="C:ribosome"/>
    <property type="evidence" value="ECO:0007669"/>
    <property type="project" value="InterPro"/>
</dbReference>
<evidence type="ECO:0000256" key="4">
    <source>
        <dbReference type="ARBA" id="ARBA00023186"/>
    </source>
</evidence>
<proteinExistence type="inferred from homology"/>
<keyword evidence="5" id="KW-0863">Zinc-finger</keyword>
<organism evidence="9 10">
    <name type="scientific">Cyclospora cayetanensis</name>
    <dbReference type="NCBI Taxonomy" id="88456"/>
    <lineage>
        <taxon>Eukaryota</taxon>
        <taxon>Sar</taxon>
        <taxon>Alveolata</taxon>
        <taxon>Apicomplexa</taxon>
        <taxon>Conoidasida</taxon>
        <taxon>Coccidia</taxon>
        <taxon>Eucoccidiorida</taxon>
        <taxon>Eimeriorina</taxon>
        <taxon>Eimeriidae</taxon>
        <taxon>Cyclospora</taxon>
    </lineage>
</organism>
<feature type="compositionally biased region" description="Polar residues" evidence="6">
    <location>
        <begin position="92"/>
        <end position="101"/>
    </location>
</feature>
<evidence type="ECO:0000256" key="3">
    <source>
        <dbReference type="ARBA" id="ARBA00022552"/>
    </source>
</evidence>
<evidence type="ECO:0000313" key="9">
    <source>
        <dbReference type="EMBL" id="OEH78608.1"/>
    </source>
</evidence>
<gene>
    <name evidence="9" type="ORF">cyc_04069</name>
</gene>
<dbReference type="InterPro" id="IPR009000">
    <property type="entry name" value="Transl_B-barrel_sf"/>
</dbReference>
<keyword evidence="7" id="KW-0732">Signal</keyword>
<dbReference type="Pfam" id="PF01782">
    <property type="entry name" value="RimM"/>
    <property type="match status" value="1"/>
</dbReference>
<keyword evidence="2" id="KW-0690">Ribosome biogenesis</keyword>
<dbReference type="VEuPathDB" id="ToxoDB:cyc_04069"/>
<evidence type="ECO:0000256" key="6">
    <source>
        <dbReference type="SAM" id="MobiDB-lite"/>
    </source>
</evidence>